<keyword evidence="5" id="KW-1185">Reference proteome</keyword>
<dbReference type="AlphaFoldDB" id="F2UDK5"/>
<dbReference type="InterPro" id="IPR013761">
    <property type="entry name" value="SAM/pointed_sf"/>
</dbReference>
<dbReference type="SUPFAM" id="SSF47769">
    <property type="entry name" value="SAM/Pointed domain"/>
    <property type="match status" value="1"/>
</dbReference>
<feature type="compositionally biased region" description="Polar residues" evidence="2">
    <location>
        <begin position="624"/>
        <end position="633"/>
    </location>
</feature>
<dbReference type="PROSITE" id="PS50105">
    <property type="entry name" value="SAM_DOMAIN"/>
    <property type="match status" value="1"/>
</dbReference>
<dbReference type="SMART" id="SM00454">
    <property type="entry name" value="SAM"/>
    <property type="match status" value="1"/>
</dbReference>
<feature type="compositionally biased region" description="Basic residues" evidence="2">
    <location>
        <begin position="265"/>
        <end position="280"/>
    </location>
</feature>
<feature type="compositionally biased region" description="Polar residues" evidence="2">
    <location>
        <begin position="429"/>
        <end position="440"/>
    </location>
</feature>
<feature type="compositionally biased region" description="Pro residues" evidence="2">
    <location>
        <begin position="445"/>
        <end position="462"/>
    </location>
</feature>
<dbReference type="eggNOG" id="KOG4374">
    <property type="taxonomic scope" value="Eukaryota"/>
</dbReference>
<evidence type="ECO:0000259" key="3">
    <source>
        <dbReference type="PROSITE" id="PS50105"/>
    </source>
</evidence>
<keyword evidence="1" id="KW-0677">Repeat</keyword>
<dbReference type="Proteomes" id="UP000007799">
    <property type="component" value="Unassembled WGS sequence"/>
</dbReference>
<dbReference type="InParanoid" id="F2UDK5"/>
<dbReference type="Pfam" id="PF00536">
    <property type="entry name" value="SAM_1"/>
    <property type="match status" value="1"/>
</dbReference>
<dbReference type="PANTHER" id="PTHR10627:SF69">
    <property type="entry name" value="PROTEIN BICAUDAL C"/>
    <property type="match status" value="1"/>
</dbReference>
<organism evidence="5">
    <name type="scientific">Salpingoeca rosetta (strain ATCC 50818 / BSB-021)</name>
    <dbReference type="NCBI Taxonomy" id="946362"/>
    <lineage>
        <taxon>Eukaryota</taxon>
        <taxon>Choanoflagellata</taxon>
        <taxon>Craspedida</taxon>
        <taxon>Salpingoecidae</taxon>
        <taxon>Salpingoeca</taxon>
    </lineage>
</organism>
<name>F2UDK5_SALR5</name>
<dbReference type="GeneID" id="16073530"/>
<evidence type="ECO:0000313" key="5">
    <source>
        <dbReference type="Proteomes" id="UP000007799"/>
    </source>
</evidence>
<feature type="region of interest" description="Disordered" evidence="2">
    <location>
        <begin position="596"/>
        <end position="646"/>
    </location>
</feature>
<feature type="region of interest" description="Disordered" evidence="2">
    <location>
        <begin position="251"/>
        <end position="363"/>
    </location>
</feature>
<dbReference type="RefSeq" id="XP_004992957.1">
    <property type="nucleotide sequence ID" value="XM_004992900.1"/>
</dbReference>
<dbReference type="Gene3D" id="1.10.150.50">
    <property type="entry name" value="Transcription Factor, Ets-1"/>
    <property type="match status" value="1"/>
</dbReference>
<accession>F2UDK5</accession>
<dbReference type="GO" id="GO:0005737">
    <property type="term" value="C:cytoplasm"/>
    <property type="evidence" value="ECO:0007669"/>
    <property type="project" value="TreeGrafter"/>
</dbReference>
<reference evidence="4" key="1">
    <citation type="submission" date="2009-08" db="EMBL/GenBank/DDBJ databases">
        <title>Annotation of Salpingoeca rosetta.</title>
        <authorList>
            <consortium name="The Broad Institute Genome Sequencing Platform"/>
            <person name="Russ C."/>
            <person name="Cuomo C."/>
            <person name="Burger G."/>
            <person name="Gray M.W."/>
            <person name="Holland P.W.H."/>
            <person name="King N."/>
            <person name="Lang F.B.F."/>
            <person name="Roger A.J."/>
            <person name="Ruiz-Trillo I."/>
            <person name="Young S.K."/>
            <person name="Zeng Q."/>
            <person name="Gargeya S."/>
            <person name="Alvarado L."/>
            <person name="Berlin A."/>
            <person name="Chapman S.B."/>
            <person name="Chen Z."/>
            <person name="Freedman E."/>
            <person name="Gellesch M."/>
            <person name="Goldberg J."/>
            <person name="Griggs A."/>
            <person name="Gujja S."/>
            <person name="Heilman E."/>
            <person name="Heiman D."/>
            <person name="Howarth C."/>
            <person name="Mehta T."/>
            <person name="Neiman D."/>
            <person name="Pearson M."/>
            <person name="Roberts A."/>
            <person name="Saif S."/>
            <person name="Shea T."/>
            <person name="Shenoy N."/>
            <person name="Sisk P."/>
            <person name="Stolte C."/>
            <person name="Sykes S."/>
            <person name="White J."/>
            <person name="Yandava C."/>
            <person name="Haas B."/>
            <person name="Nusbaum C."/>
            <person name="Birren B."/>
        </authorList>
    </citation>
    <scope>NUCLEOTIDE SEQUENCE [LARGE SCALE GENOMIC DNA]</scope>
    <source>
        <strain evidence="4">ATCC 50818</strain>
    </source>
</reference>
<feature type="compositionally biased region" description="Polar residues" evidence="2">
    <location>
        <begin position="792"/>
        <end position="801"/>
    </location>
</feature>
<dbReference type="OrthoDB" id="271862at2759"/>
<feature type="domain" description="SAM" evidence="3">
    <location>
        <begin position="825"/>
        <end position="888"/>
    </location>
</feature>
<protein>
    <recommendedName>
        <fullName evidence="3">SAM domain-containing protein</fullName>
    </recommendedName>
</protein>
<sequence>MTPLIQNTAERYAITVFFKQHSGRVFVMFKGPRGRASVLEEAARHVLSTWHVDPSLRSYTLQFDISSVHHAALIGHAHHGAVAQLMQRTNTKIVFLDPGHGSSLQVTGRREDVKLVLCQMQTRLPISITFDIPPDGTKALMEFAEQNHQSSLETALAAIVDQFPTIRCAFKLTGQLLTITLRGIEAAVSQLYQARRALLIRARVRQVQNFGYGDIDIDAEDFNTILYDPKFAPPFKVDTFSDIFEHRESPALPEYDAPDPSFHVLPHHQHHHRHMHHHHPAPPPQLPPHQHHPHQHHHQHHPQPFHGHPHQPPPPQPHQHQHQHQHQQNMYAFASPAAPGLAPPNFSRGSTSPQPPAHGVAPYDVSANGAGMIDAFTAPYQQPHAYAQDALVSQAASMHLGPVHQPFPQHHQHHQHHQLQGGAPFVGGDTSSLWQSTSTDADVYVPPPSNPWHNQPPLPPPSSQQHQPSNTITSPAATDEVGVVGAPINTPSSTAASAMANASTTPPTAAATTDSSGSGGVTDDAGLNPYAPIPSKASRDKLKDIDYEHRRLLAERAVMQPDSRPVRVPTNLFVGDGFSRSMPAHEIKRLRALEAQQAEAAAAQHTGDDNPSTSAPSDAAAYGTSATNTNTSTVGGGYAAMPSSSSSSVRHESHRLFSSAILPSGSLARHEQLETLPPLPEPVLSAIGSKQLSPPSSSNAHSPNPPTTTGTATPSSQPTATNSNANSNNSSSTSSLTPSRPPSQTTASTAAPATSTAPQTSLSTSLLATAPGSGVSTPGSMASPVMTRAHTGASQSGTPAQSAMHLLQSPSRSHAPVTEEMKKYWNVRSLPELLAKLGLNSYDSLFAKEEIDLAIFLTLTEDDLINIGVTTFGARRKMLLAISNLKEMNAEDQSFLGNIYSLSTSLSVSPSSSLNFGRSA</sequence>
<evidence type="ECO:0000256" key="1">
    <source>
        <dbReference type="ARBA" id="ARBA00022737"/>
    </source>
</evidence>
<dbReference type="FunCoup" id="F2UDK5">
    <property type="interactions" value="244"/>
</dbReference>
<dbReference type="PANTHER" id="PTHR10627">
    <property type="entry name" value="SCP160"/>
    <property type="match status" value="1"/>
</dbReference>
<dbReference type="KEGG" id="sre:PTSG_06061"/>
<dbReference type="Gene3D" id="3.30.310.270">
    <property type="match status" value="1"/>
</dbReference>
<feature type="compositionally biased region" description="Low complexity" evidence="2">
    <location>
        <begin position="693"/>
        <end position="771"/>
    </location>
</feature>
<feature type="region of interest" description="Disordered" evidence="2">
    <location>
        <begin position="679"/>
        <end position="814"/>
    </location>
</feature>
<feature type="compositionally biased region" description="Basic residues" evidence="2">
    <location>
        <begin position="289"/>
        <end position="309"/>
    </location>
</feature>
<dbReference type="eggNOG" id="KOG2208">
    <property type="taxonomic scope" value="Eukaryota"/>
</dbReference>
<gene>
    <name evidence="4" type="ORF">PTSG_06061</name>
</gene>
<dbReference type="EMBL" id="GL832969">
    <property type="protein sequence ID" value="EGD74700.1"/>
    <property type="molecule type" value="Genomic_DNA"/>
</dbReference>
<feature type="region of interest" description="Disordered" evidence="2">
    <location>
        <begin position="407"/>
        <end position="537"/>
    </location>
</feature>
<evidence type="ECO:0000313" key="4">
    <source>
        <dbReference type="EMBL" id="EGD74700.1"/>
    </source>
</evidence>
<proteinExistence type="predicted"/>
<dbReference type="InterPro" id="IPR001660">
    <property type="entry name" value="SAM"/>
</dbReference>
<evidence type="ECO:0000256" key="2">
    <source>
        <dbReference type="SAM" id="MobiDB-lite"/>
    </source>
</evidence>
<dbReference type="STRING" id="946362.F2UDK5"/>
<feature type="compositionally biased region" description="Low complexity" evidence="2">
    <location>
        <begin position="490"/>
        <end position="525"/>
    </location>
</feature>